<protein>
    <recommendedName>
        <fullName evidence="3">Beta-lactamase-related domain-containing protein</fullName>
    </recommendedName>
</protein>
<dbReference type="AlphaFoldDB" id="A0A1L7XA79"/>
<gene>
    <name evidence="1" type="ORF">PAC_11828</name>
</gene>
<proteinExistence type="predicted"/>
<reference evidence="1 2" key="1">
    <citation type="submission" date="2016-03" db="EMBL/GenBank/DDBJ databases">
        <authorList>
            <person name="Ploux O."/>
        </authorList>
    </citation>
    <scope>NUCLEOTIDE SEQUENCE [LARGE SCALE GENOMIC DNA]</scope>
    <source>
        <strain evidence="1 2">UAMH 11012</strain>
    </source>
</reference>
<dbReference type="SUPFAM" id="SSF56601">
    <property type="entry name" value="beta-lactamase/transpeptidase-like"/>
    <property type="match status" value="1"/>
</dbReference>
<evidence type="ECO:0000313" key="2">
    <source>
        <dbReference type="Proteomes" id="UP000184330"/>
    </source>
</evidence>
<dbReference type="EMBL" id="FJOG01000019">
    <property type="protein sequence ID" value="CZR61931.1"/>
    <property type="molecule type" value="Genomic_DNA"/>
</dbReference>
<keyword evidence="2" id="KW-1185">Reference proteome</keyword>
<accession>A0A1L7XA79</accession>
<dbReference type="Proteomes" id="UP000184330">
    <property type="component" value="Unassembled WGS sequence"/>
</dbReference>
<dbReference type="OrthoDB" id="428260at2759"/>
<organism evidence="1 2">
    <name type="scientific">Phialocephala subalpina</name>
    <dbReference type="NCBI Taxonomy" id="576137"/>
    <lineage>
        <taxon>Eukaryota</taxon>
        <taxon>Fungi</taxon>
        <taxon>Dikarya</taxon>
        <taxon>Ascomycota</taxon>
        <taxon>Pezizomycotina</taxon>
        <taxon>Leotiomycetes</taxon>
        <taxon>Helotiales</taxon>
        <taxon>Mollisiaceae</taxon>
        <taxon>Phialocephala</taxon>
        <taxon>Phialocephala fortinii species complex</taxon>
    </lineage>
</organism>
<dbReference type="Gene3D" id="3.40.710.10">
    <property type="entry name" value="DD-peptidase/beta-lactamase superfamily"/>
    <property type="match status" value="1"/>
</dbReference>
<dbReference type="InterPro" id="IPR012338">
    <property type="entry name" value="Beta-lactam/transpept-like"/>
</dbReference>
<evidence type="ECO:0000313" key="1">
    <source>
        <dbReference type="EMBL" id="CZR61931.1"/>
    </source>
</evidence>
<evidence type="ECO:0008006" key="3">
    <source>
        <dbReference type="Google" id="ProtNLM"/>
    </source>
</evidence>
<name>A0A1L7XA79_9HELO</name>
<sequence length="304" mass="34183">MLCVNKHEKGAISHVEYALSYLTTTSLEVFEPEAHTKVKMHRPWLKKYLRGHRGHRGREVKLNSVLNHLKTRSLNNEAYKFKIKVLEERFTSYNYGAGIGWVGIMTCRVNNNLFLEDYILASICAPLDIKSITFHHDQHLEIKAKLAGTAIAAYLQEILSSLTLNDGTLLKPATVLEMHKPRMSPEAQKALMQFREVPQQVQLTAQGQTMGAKLHYGLGACLNLTATSEEKHNGMLSWSGLPNVYWWIAQEAGVSGTLFMTLFPMGDEVANEFSICFRERSMTLLRNKKALAAPSRVSCCGIDS</sequence>
<dbReference type="STRING" id="576137.A0A1L7XA79"/>